<evidence type="ECO:0000313" key="2">
    <source>
        <dbReference type="EMBL" id="MFM9521174.1"/>
    </source>
</evidence>
<dbReference type="InterPro" id="IPR043824">
    <property type="entry name" value="DUF5801"/>
</dbReference>
<reference evidence="2 3" key="1">
    <citation type="submission" date="2024-12" db="EMBL/GenBank/DDBJ databases">
        <title>Pseudomonas species isolated from Lotus nodules promote plant growth.</title>
        <authorList>
            <person name="Yu Y.-H."/>
            <person name="Kurtenbach J."/>
            <person name="Crosbie D."/>
            <person name="Brachmann A."/>
            <person name="Marin M."/>
        </authorList>
    </citation>
    <scope>NUCLEOTIDE SEQUENCE [LARGE SCALE GENOMIC DNA]</scope>
    <source>
        <strain evidence="2 3">PLb12A</strain>
    </source>
</reference>
<feature type="domain" description="DUF5801" evidence="1">
    <location>
        <begin position="1"/>
        <end position="60"/>
    </location>
</feature>
<evidence type="ECO:0000259" key="1">
    <source>
        <dbReference type="Pfam" id="PF19116"/>
    </source>
</evidence>
<keyword evidence="3" id="KW-1185">Reference proteome</keyword>
<organism evidence="2 3">
    <name type="scientific">Pseudomonas monachiensis</name>
    <dbReference type="NCBI Taxonomy" id="3060212"/>
    <lineage>
        <taxon>Bacteria</taxon>
        <taxon>Pseudomonadati</taxon>
        <taxon>Pseudomonadota</taxon>
        <taxon>Gammaproteobacteria</taxon>
        <taxon>Pseudomonadales</taxon>
        <taxon>Pseudomonadaceae</taxon>
        <taxon>Pseudomonas</taxon>
    </lineage>
</organism>
<gene>
    <name evidence="2" type="ORF">ACKKH4_28565</name>
</gene>
<comment type="caution">
    <text evidence="2">The sequence shown here is derived from an EMBL/GenBank/DDBJ whole genome shotgun (WGS) entry which is preliminary data.</text>
</comment>
<accession>A0ABW9HGY8</accession>
<dbReference type="RefSeq" id="WP_409079506.1">
    <property type="nucleotide sequence ID" value="NZ_JAUKFF010000099.1"/>
</dbReference>
<name>A0ABW9HGY8_9PSED</name>
<sequence length="98" mass="9988">FTVSVAANGSVTLDQSRAVVHANTSNPDDSTSLTSDNLVTLTATKTDGDGDSALATLNIGQNLVFKDDGPSITTTGVEPTLTVDETVLATNDTQSFAA</sequence>
<feature type="non-terminal residue" evidence="2">
    <location>
        <position position="1"/>
    </location>
</feature>
<dbReference type="EMBL" id="JBJVNW010000070">
    <property type="protein sequence ID" value="MFM9521174.1"/>
    <property type="molecule type" value="Genomic_DNA"/>
</dbReference>
<dbReference type="Pfam" id="PF19116">
    <property type="entry name" value="DUF5801"/>
    <property type="match status" value="1"/>
</dbReference>
<proteinExistence type="predicted"/>
<dbReference type="Proteomes" id="UP001631987">
    <property type="component" value="Unassembled WGS sequence"/>
</dbReference>
<evidence type="ECO:0000313" key="3">
    <source>
        <dbReference type="Proteomes" id="UP001631987"/>
    </source>
</evidence>
<feature type="non-terminal residue" evidence="2">
    <location>
        <position position="98"/>
    </location>
</feature>
<protein>
    <submittedName>
        <fullName evidence="2">DUF5801 repeats-in-toxin domain-containing protein</fullName>
    </submittedName>
</protein>